<reference evidence="4 5" key="1">
    <citation type="submission" date="2019-10" db="EMBL/GenBank/DDBJ databases">
        <authorList>
            <person name="Palmer J.M."/>
        </authorList>
    </citation>
    <scope>NUCLEOTIDE SEQUENCE [LARGE SCALE GENOMIC DNA]</scope>
    <source>
        <strain evidence="4 5">TWF694</strain>
    </source>
</reference>
<accession>A0AAV9WWI0</accession>
<protein>
    <recommendedName>
        <fullName evidence="3">CBM1 domain-containing protein</fullName>
    </recommendedName>
</protein>
<dbReference type="SMART" id="SM00236">
    <property type="entry name" value="fCBD"/>
    <property type="match status" value="1"/>
</dbReference>
<dbReference type="EMBL" id="JAVHJO010000015">
    <property type="protein sequence ID" value="KAK6527437.1"/>
    <property type="molecule type" value="Genomic_DNA"/>
</dbReference>
<dbReference type="GO" id="GO:0030248">
    <property type="term" value="F:cellulose binding"/>
    <property type="evidence" value="ECO:0007669"/>
    <property type="project" value="InterPro"/>
</dbReference>
<evidence type="ECO:0000256" key="2">
    <source>
        <dbReference type="SAM" id="SignalP"/>
    </source>
</evidence>
<feature type="chain" id="PRO_5043956617" description="CBM1 domain-containing protein" evidence="2">
    <location>
        <begin position="20"/>
        <end position="144"/>
    </location>
</feature>
<dbReference type="Proteomes" id="UP001365542">
    <property type="component" value="Unassembled WGS sequence"/>
</dbReference>
<name>A0AAV9WWI0_9PEZI</name>
<dbReference type="GO" id="GO:0005975">
    <property type="term" value="P:carbohydrate metabolic process"/>
    <property type="evidence" value="ECO:0007669"/>
    <property type="project" value="InterPro"/>
</dbReference>
<keyword evidence="5" id="KW-1185">Reference proteome</keyword>
<dbReference type="PROSITE" id="PS00562">
    <property type="entry name" value="CBM1_1"/>
    <property type="match status" value="1"/>
</dbReference>
<dbReference type="InterPro" id="IPR000254">
    <property type="entry name" value="CBD"/>
</dbReference>
<evidence type="ECO:0000259" key="3">
    <source>
        <dbReference type="PROSITE" id="PS51164"/>
    </source>
</evidence>
<dbReference type="Pfam" id="PF00734">
    <property type="entry name" value="CBM_1"/>
    <property type="match status" value="1"/>
</dbReference>
<keyword evidence="1 2" id="KW-0732">Signal</keyword>
<organism evidence="4 5">
    <name type="scientific">Orbilia ellipsospora</name>
    <dbReference type="NCBI Taxonomy" id="2528407"/>
    <lineage>
        <taxon>Eukaryota</taxon>
        <taxon>Fungi</taxon>
        <taxon>Dikarya</taxon>
        <taxon>Ascomycota</taxon>
        <taxon>Pezizomycotina</taxon>
        <taxon>Orbiliomycetes</taxon>
        <taxon>Orbiliales</taxon>
        <taxon>Orbiliaceae</taxon>
        <taxon>Orbilia</taxon>
    </lineage>
</organism>
<dbReference type="InterPro" id="IPR035971">
    <property type="entry name" value="CBD_sf"/>
</dbReference>
<evidence type="ECO:0000313" key="4">
    <source>
        <dbReference type="EMBL" id="KAK6527437.1"/>
    </source>
</evidence>
<sequence length="144" mass="15153">MISKLFLFAVALQLSSTLAATPIKTTTTKTTKTTKTTTKTKMMTTPTTTACSATCVTNWGVCDVTTTCSPCTGTPVIETSTFCTVIPRSTTKVVTTTGGQVVCPPWGQCGGIGYTGPTICPDPFICTYLNPYYSQCLTTLTSSV</sequence>
<comment type="caution">
    <text evidence="4">The sequence shown here is derived from an EMBL/GenBank/DDBJ whole genome shotgun (WGS) entry which is preliminary data.</text>
</comment>
<gene>
    <name evidence="4" type="ORF">TWF694_004426</name>
</gene>
<dbReference type="SUPFAM" id="SSF57180">
    <property type="entry name" value="Cellulose-binding domain"/>
    <property type="match status" value="1"/>
</dbReference>
<dbReference type="PROSITE" id="PS51164">
    <property type="entry name" value="CBM1_2"/>
    <property type="match status" value="1"/>
</dbReference>
<evidence type="ECO:0000256" key="1">
    <source>
        <dbReference type="ARBA" id="ARBA00022729"/>
    </source>
</evidence>
<feature type="signal peptide" evidence="2">
    <location>
        <begin position="1"/>
        <end position="19"/>
    </location>
</feature>
<dbReference type="GO" id="GO:0005576">
    <property type="term" value="C:extracellular region"/>
    <property type="evidence" value="ECO:0007669"/>
    <property type="project" value="InterPro"/>
</dbReference>
<feature type="domain" description="CBM1" evidence="3">
    <location>
        <begin position="101"/>
        <end position="137"/>
    </location>
</feature>
<evidence type="ECO:0000313" key="5">
    <source>
        <dbReference type="Proteomes" id="UP001365542"/>
    </source>
</evidence>
<proteinExistence type="predicted"/>
<dbReference type="AlphaFoldDB" id="A0AAV9WWI0"/>